<sequence>MQVPKDRPLICVTPRYEPAKELFGERFLPNESLSRGLLDAIVDAGGLPVMMPITDDAALIQRYVDMCDGFVIPGGHSVDPARWGEEPRADASDVSPERDALEFPLVEKVLAADKPLLAICRGMQLLNVALGGTLSQWLYDLPTREGTTHWRHEIILNDPAHPVEVVAGTLLDQVMGARPRLQVNSSHHECVARPGEGVRVDGYATDGIIESIDVPGRRFCLGVQWHPEYTWPTLETDRLLWRSLVEASAGH</sequence>
<dbReference type="InterPro" id="IPR029062">
    <property type="entry name" value="Class_I_gatase-like"/>
</dbReference>
<accession>A0ABU7RAQ6</accession>
<dbReference type="InterPro" id="IPR044668">
    <property type="entry name" value="PuuD-like"/>
</dbReference>
<evidence type="ECO:0000313" key="2">
    <source>
        <dbReference type="Proteomes" id="UP001332931"/>
    </source>
</evidence>
<protein>
    <submittedName>
        <fullName evidence="1">Gamma-glutamyl-gamma-aminobutyrate hydrolase family protein</fullName>
    </submittedName>
</protein>
<dbReference type="PROSITE" id="PS51273">
    <property type="entry name" value="GATASE_TYPE_1"/>
    <property type="match status" value="1"/>
</dbReference>
<proteinExistence type="predicted"/>
<dbReference type="PANTHER" id="PTHR43235:SF1">
    <property type="entry name" value="GLUTAMINE AMIDOTRANSFERASE PB2B2.05-RELATED"/>
    <property type="match status" value="1"/>
</dbReference>
<dbReference type="Pfam" id="PF07722">
    <property type="entry name" value="Peptidase_C26"/>
    <property type="match status" value="1"/>
</dbReference>
<gene>
    <name evidence="1" type="ORF">VXJ25_06490</name>
</gene>
<dbReference type="EMBL" id="JAZGJQ010000006">
    <property type="protein sequence ID" value="MEE6147625.1"/>
    <property type="molecule type" value="Genomic_DNA"/>
</dbReference>
<keyword evidence="1" id="KW-0378">Hydrolase</keyword>
<reference evidence="1 2" key="1">
    <citation type="submission" date="2024-01" db="EMBL/GenBank/DDBJ databases">
        <title>Description of Olsenella sp. nov., isolated from pig feces.</title>
        <authorList>
            <person name="Chang Y.-H."/>
        </authorList>
    </citation>
    <scope>NUCLEOTIDE SEQUENCE [LARGE SCALE GENOMIC DNA]</scope>
    <source>
        <strain evidence="1 2">YH-ols2223</strain>
    </source>
</reference>
<dbReference type="InterPro" id="IPR011697">
    <property type="entry name" value="Peptidase_C26"/>
</dbReference>
<comment type="caution">
    <text evidence="1">The sequence shown here is derived from an EMBL/GenBank/DDBJ whole genome shotgun (WGS) entry which is preliminary data.</text>
</comment>
<dbReference type="Gene3D" id="3.40.50.880">
    <property type="match status" value="1"/>
</dbReference>
<dbReference type="SUPFAM" id="SSF52317">
    <property type="entry name" value="Class I glutamine amidotransferase-like"/>
    <property type="match status" value="1"/>
</dbReference>
<name>A0ABU7RAQ6_9ACTN</name>
<evidence type="ECO:0000313" key="1">
    <source>
        <dbReference type="EMBL" id="MEE6147625.1"/>
    </source>
</evidence>
<organism evidence="1 2">
    <name type="scientific">Olsenella absiana</name>
    <dbReference type="NCBI Taxonomy" id="3115222"/>
    <lineage>
        <taxon>Bacteria</taxon>
        <taxon>Bacillati</taxon>
        <taxon>Actinomycetota</taxon>
        <taxon>Coriobacteriia</taxon>
        <taxon>Coriobacteriales</taxon>
        <taxon>Atopobiaceae</taxon>
        <taxon>Olsenella</taxon>
    </lineage>
</organism>
<dbReference type="PANTHER" id="PTHR43235">
    <property type="entry name" value="GLUTAMINE AMIDOTRANSFERASE PB2B2.05-RELATED"/>
    <property type="match status" value="1"/>
</dbReference>
<keyword evidence="2" id="KW-1185">Reference proteome</keyword>
<dbReference type="GO" id="GO:0016787">
    <property type="term" value="F:hydrolase activity"/>
    <property type="evidence" value="ECO:0007669"/>
    <property type="project" value="UniProtKB-KW"/>
</dbReference>
<dbReference type="Proteomes" id="UP001332931">
    <property type="component" value="Unassembled WGS sequence"/>
</dbReference>
<dbReference type="CDD" id="cd01745">
    <property type="entry name" value="GATase1_2"/>
    <property type="match status" value="1"/>
</dbReference>
<dbReference type="RefSeq" id="WP_330958393.1">
    <property type="nucleotide sequence ID" value="NZ_JAZGJQ010000006.1"/>
</dbReference>